<evidence type="ECO:0000313" key="2">
    <source>
        <dbReference type="EMBL" id="SUZ56663.1"/>
    </source>
</evidence>
<sequence length="232" mass="25327">MNEPSGAPEASSGRTLVVACGALARELLQVVEANGLDHVDVECLPASYHNTPEVIPDRVAERVRGAADRYDRVFVGYGDCGTGGRLDAMCDELGVERLPGDHCYEFLTGSAEFADLHAEELGTFFLTDYLVKHFDRLVVRAFWLDTHPEMRDALFGNYRRLVYLSQSDDPDLVERARDAADRLGLTFEHRRTGLGELETSIVSLGRGIGQDPGRCLDESAVASTGPAPAGTR</sequence>
<dbReference type="InterPro" id="IPR012437">
    <property type="entry name" value="DUF1638"/>
</dbReference>
<dbReference type="EMBL" id="UINC01000516">
    <property type="protein sequence ID" value="SUZ56663.1"/>
    <property type="molecule type" value="Genomic_DNA"/>
</dbReference>
<proteinExistence type="predicted"/>
<reference evidence="2" key="1">
    <citation type="submission" date="2018-05" db="EMBL/GenBank/DDBJ databases">
        <authorList>
            <person name="Lanie J.A."/>
            <person name="Ng W.-L."/>
            <person name="Kazmierczak K.M."/>
            <person name="Andrzejewski T.M."/>
            <person name="Davidsen T.M."/>
            <person name="Wayne K.J."/>
            <person name="Tettelin H."/>
            <person name="Glass J.I."/>
            <person name="Rusch D."/>
            <person name="Podicherti R."/>
            <person name="Tsui H.-C.T."/>
            <person name="Winkler M.E."/>
        </authorList>
    </citation>
    <scope>NUCLEOTIDE SEQUENCE</scope>
</reference>
<evidence type="ECO:0000259" key="1">
    <source>
        <dbReference type="Pfam" id="PF07796"/>
    </source>
</evidence>
<dbReference type="Pfam" id="PF07796">
    <property type="entry name" value="DUF1638"/>
    <property type="match status" value="1"/>
</dbReference>
<name>A0A381NT57_9ZZZZ</name>
<dbReference type="AlphaFoldDB" id="A0A381NT57"/>
<organism evidence="2">
    <name type="scientific">marine metagenome</name>
    <dbReference type="NCBI Taxonomy" id="408172"/>
    <lineage>
        <taxon>unclassified sequences</taxon>
        <taxon>metagenomes</taxon>
        <taxon>ecological metagenomes</taxon>
    </lineage>
</organism>
<accession>A0A381NT57</accession>
<feature type="domain" description="DUF1638" evidence="1">
    <location>
        <begin position="43"/>
        <end position="199"/>
    </location>
</feature>
<gene>
    <name evidence="2" type="ORF">METZ01_LOCUS9517</name>
</gene>
<protein>
    <recommendedName>
        <fullName evidence="1">DUF1638 domain-containing protein</fullName>
    </recommendedName>
</protein>